<dbReference type="NCBIfam" id="TIGR01549">
    <property type="entry name" value="HAD-SF-IA-v1"/>
    <property type="match status" value="1"/>
</dbReference>
<dbReference type="Pfam" id="PF00702">
    <property type="entry name" value="Hydrolase"/>
    <property type="match status" value="1"/>
</dbReference>
<dbReference type="Gene3D" id="3.40.50.1000">
    <property type="entry name" value="HAD superfamily/HAD-like"/>
    <property type="match status" value="1"/>
</dbReference>
<dbReference type="PANTHER" id="PTHR46470">
    <property type="entry name" value="N-ACYLNEURAMINATE-9-PHOSPHATASE"/>
    <property type="match status" value="1"/>
</dbReference>
<dbReference type="EC" id="3.1.3.-" evidence="4"/>
<evidence type="ECO:0000256" key="2">
    <source>
        <dbReference type="ARBA" id="ARBA00022801"/>
    </source>
</evidence>
<dbReference type="Proteomes" id="UP001607151">
    <property type="component" value="Unassembled WGS sequence"/>
</dbReference>
<dbReference type="InterPro" id="IPR006439">
    <property type="entry name" value="HAD-SF_hydro_IA"/>
</dbReference>
<comment type="caution">
    <text evidence="4">The sequence shown here is derived from an EMBL/GenBank/DDBJ whole genome shotgun (WGS) entry which is preliminary data.</text>
</comment>
<proteinExistence type="predicted"/>
<accession>A0ABW7IZF7</accession>
<dbReference type="RefSeq" id="WP_394608606.1">
    <property type="nucleotide sequence ID" value="NZ_JBIHSJ010000004.1"/>
</dbReference>
<organism evidence="4 5">
    <name type="scientific">Vibrio rumoiensis</name>
    <dbReference type="NCBI Taxonomy" id="76258"/>
    <lineage>
        <taxon>Bacteria</taxon>
        <taxon>Pseudomonadati</taxon>
        <taxon>Pseudomonadota</taxon>
        <taxon>Gammaproteobacteria</taxon>
        <taxon>Vibrionales</taxon>
        <taxon>Vibrionaceae</taxon>
        <taxon>Vibrio</taxon>
    </lineage>
</organism>
<sequence length="157" mass="17171">MEMIYLFDWGDTLMVDSLEQSGPMCDWPEVKAVDGALETLALLSKHHRIYIATNAANSTEREIKRAFERVGLARYINGYFCQSNLGISKGTPAFFDAIAQRLGVNPNKLIMVGDSFGNDIIPAIAAGLSAIWLAPNINSTQLADGIIQVRGLREIGL</sequence>
<evidence type="ECO:0000313" key="4">
    <source>
        <dbReference type="EMBL" id="MFH0267055.1"/>
    </source>
</evidence>
<keyword evidence="2 4" id="KW-0378">Hydrolase</keyword>
<gene>
    <name evidence="4" type="ORF">ACGRQ9_16550</name>
</gene>
<evidence type="ECO:0000313" key="5">
    <source>
        <dbReference type="Proteomes" id="UP001607151"/>
    </source>
</evidence>
<comment type="cofactor">
    <cofactor evidence="1">
        <name>Mg(2+)</name>
        <dbReference type="ChEBI" id="CHEBI:18420"/>
    </cofactor>
</comment>
<evidence type="ECO:0000256" key="3">
    <source>
        <dbReference type="ARBA" id="ARBA00022842"/>
    </source>
</evidence>
<protein>
    <submittedName>
        <fullName evidence="4">HAD family hydrolase</fullName>
        <ecNumber evidence="4">3.1.3.-</ecNumber>
    </submittedName>
</protein>
<dbReference type="EMBL" id="JBIHSN010000003">
    <property type="protein sequence ID" value="MFH0267055.1"/>
    <property type="molecule type" value="Genomic_DNA"/>
</dbReference>
<dbReference type="SUPFAM" id="SSF56784">
    <property type="entry name" value="HAD-like"/>
    <property type="match status" value="1"/>
</dbReference>
<reference evidence="4 5" key="1">
    <citation type="submission" date="2024-10" db="EMBL/GenBank/DDBJ databases">
        <authorList>
            <person name="Yibar A."/>
            <person name="Saticioglu I.B."/>
            <person name="Duman M."/>
            <person name="Ajmi N."/>
            <person name="Gurler F."/>
            <person name="Ay H."/>
            <person name="Onuk E."/>
            <person name="Guler S."/>
            <person name="Romalde J.L."/>
        </authorList>
    </citation>
    <scope>NUCLEOTIDE SEQUENCE [LARGE SCALE GENOMIC DNA]</scope>
    <source>
        <strain evidence="4 5">14-MA-B</strain>
    </source>
</reference>
<dbReference type="InterPro" id="IPR023214">
    <property type="entry name" value="HAD_sf"/>
</dbReference>
<dbReference type="InterPro" id="IPR036412">
    <property type="entry name" value="HAD-like_sf"/>
</dbReference>
<name>A0ABW7IZF7_9VIBR</name>
<keyword evidence="5" id="KW-1185">Reference proteome</keyword>
<keyword evidence="3" id="KW-0460">Magnesium</keyword>
<dbReference type="GO" id="GO:0016787">
    <property type="term" value="F:hydrolase activity"/>
    <property type="evidence" value="ECO:0007669"/>
    <property type="project" value="UniProtKB-KW"/>
</dbReference>
<dbReference type="InterPro" id="IPR051400">
    <property type="entry name" value="HAD-like_hydrolase"/>
</dbReference>
<evidence type="ECO:0000256" key="1">
    <source>
        <dbReference type="ARBA" id="ARBA00001946"/>
    </source>
</evidence>